<dbReference type="SMART" id="SM00233">
    <property type="entry name" value="PH"/>
    <property type="match status" value="2"/>
</dbReference>
<dbReference type="InterPro" id="IPR000857">
    <property type="entry name" value="MyTH4_dom"/>
</dbReference>
<dbReference type="Pfam" id="PF00169">
    <property type="entry name" value="PH"/>
    <property type="match status" value="1"/>
</dbReference>
<feature type="compositionally biased region" description="Polar residues" evidence="4">
    <location>
        <begin position="272"/>
        <end position="284"/>
    </location>
</feature>
<dbReference type="EMBL" id="CAJGYM010000113">
    <property type="protein sequence ID" value="CAD6198043.1"/>
    <property type="molecule type" value="Genomic_DNA"/>
</dbReference>
<evidence type="ECO:0000313" key="9">
    <source>
        <dbReference type="Proteomes" id="UP000835052"/>
    </source>
</evidence>
<feature type="domain" description="MyTH4" evidence="7">
    <location>
        <begin position="623"/>
        <end position="774"/>
    </location>
</feature>
<dbReference type="PANTHER" id="PTHR22903">
    <property type="entry name" value="PLEKHH PROTEIN"/>
    <property type="match status" value="1"/>
</dbReference>
<dbReference type="OrthoDB" id="6285196at2759"/>
<dbReference type="InterPro" id="IPR019749">
    <property type="entry name" value="Band_41_domain"/>
</dbReference>
<gene>
    <name evidence="8" type="ORF">CAUJ_LOCUS13950</name>
</gene>
<dbReference type="SMART" id="SM00139">
    <property type="entry name" value="MyTH4"/>
    <property type="match status" value="1"/>
</dbReference>
<evidence type="ECO:0000259" key="7">
    <source>
        <dbReference type="PROSITE" id="PS51016"/>
    </source>
</evidence>
<accession>A0A8S1HUY2</accession>
<keyword evidence="1" id="KW-0677">Repeat</keyword>
<keyword evidence="2 3" id="KW-0175">Coiled coil</keyword>
<dbReference type="Pfam" id="PF00784">
    <property type="entry name" value="MyTH4"/>
    <property type="match status" value="1"/>
</dbReference>
<dbReference type="Pfam" id="PF21989">
    <property type="entry name" value="RA_2"/>
    <property type="match status" value="1"/>
</dbReference>
<evidence type="ECO:0000259" key="5">
    <source>
        <dbReference type="PROSITE" id="PS50003"/>
    </source>
</evidence>
<dbReference type="InterPro" id="IPR000299">
    <property type="entry name" value="FERM_domain"/>
</dbReference>
<evidence type="ECO:0000256" key="3">
    <source>
        <dbReference type="SAM" id="Coils"/>
    </source>
</evidence>
<comment type="caution">
    <text evidence="8">The sequence shown here is derived from an EMBL/GenBank/DDBJ whole genome shotgun (WGS) entry which is preliminary data.</text>
</comment>
<dbReference type="CDD" id="cd17094">
    <property type="entry name" value="FERM_F1_Max1_like"/>
    <property type="match status" value="1"/>
</dbReference>
<dbReference type="InterPro" id="IPR001849">
    <property type="entry name" value="PH_domain"/>
</dbReference>
<dbReference type="CDD" id="cd14473">
    <property type="entry name" value="FERM_B-lobe"/>
    <property type="match status" value="1"/>
</dbReference>
<feature type="coiled-coil region" evidence="3">
    <location>
        <begin position="21"/>
        <end position="48"/>
    </location>
</feature>
<dbReference type="SUPFAM" id="SSF50729">
    <property type="entry name" value="PH domain-like"/>
    <property type="match status" value="2"/>
</dbReference>
<sequence length="1190" mass="134360">METSLRSPEEEELHEKSSRIRTWVSNRMKELEEQNERLRVQNLRCTTQLQMLRSFTEKTRQIKAEMAMSRSITGTLPVLRDENRTSDDSGLTSDDADARRQMSVSIADCTPRMQRKTARGVKEKNGSTTSTSESSPCDDVGKPMPAPRRLQAPIERDSLNSYADDYEFDVEDESFERIDDVPRVDGKSYADYVNLNEFVAIRDDKQPYSEIIKNNNQRELPPIPPSHQTRSWETKLLQVAERCLSFVECEAGAEGSSGSPSQASPYHVSNISRISATRTDSPGSRRSKLSRHSSPRPSSAGRPHFTGSPDCGSAYAVRDLGLGSDPPVDYYIPPDAASRMSNGSCGGVRNSLVPSRETVEKSGYWSHMTDSRVKSLKRRFVVFKNGNLSFYRSSKNGMREEEPLLKIAVTDIKSVVKINQQGAAYAFQLVTSTDKFNFMTESEKTTHEWVSVLSAAVKGATLREMASRVTPLDASISGWMTRVRCGHSKKVFAALVGQKLMFFKNSHDMVPSGFLYVQGAQISEKNDGLEEYSGSSDEQLEITKDHPNARKHSDSLCIQIANEDPVYLMLQGSEEKEKWLYFLKNASGDATLCGTPFEILVKRMMAENVTSESPLWKDLLLTSSEEVPKDTLVTVAPNDKKKTLEIAKACHLFVSVLMRAQAVQYHIDLAQNILSTAIQNEFLKNEVYAQLIKLTSGSMPFGLQGWKLLALAIPLFLPKQYSLLWLLKRHISRWADMTGDEANMAAFCESALDRCLRVGGRHEGPSRLEATSVLTRDVTTTKFPHSISVRLPNGEYQIVEFDGSTEIGQCLSSLCLKLGMRPALLSGYALYMSDPVTQSYQLLKGKQKLCDALTVWEAKQRDIQRGKVSADCAAALSLRMRHFWPHLISTETPIEKSFLVWRAAEEIVKSRIPLSSQLADNLAALYAQLTFGDVPSNNISEQQFEFLTSRFYPQRLLDVACIKSLRLQIHSNWAELHGMTEFEAIRIILQVLRKWALFGCDLHEAAMRTSNERKIYLALADTAVHMIDRRHFDVIRTIPYHRLSSFGPFQSDFMLTIERPLPPGSHPDETPKERLTFTMEKHEIEQVTLHLAEYIRYTETALCTISGDMPSAIRSRFNRVRKFLRDLFVRRPQEGQPRDPPRRLVISRPTLVLRSISPESALIGLKDPDSMGGTRWMEVIWPEQPEQPDQ</sequence>
<feature type="compositionally biased region" description="Basic residues" evidence="4">
    <location>
        <begin position="285"/>
        <end position="294"/>
    </location>
</feature>
<feature type="compositionally biased region" description="Polar residues" evidence="4">
    <location>
        <begin position="126"/>
        <end position="135"/>
    </location>
</feature>
<dbReference type="Gene3D" id="2.30.29.30">
    <property type="entry name" value="Pleckstrin-homology domain (PH domain)/Phosphotyrosine-binding domain (PTB)"/>
    <property type="match status" value="3"/>
</dbReference>
<feature type="region of interest" description="Disordered" evidence="4">
    <location>
        <begin position="73"/>
        <end position="158"/>
    </location>
</feature>
<dbReference type="InterPro" id="IPR011993">
    <property type="entry name" value="PH-like_dom_sf"/>
</dbReference>
<evidence type="ECO:0000256" key="2">
    <source>
        <dbReference type="ARBA" id="ARBA00023054"/>
    </source>
</evidence>
<dbReference type="PROSITE" id="PS50003">
    <property type="entry name" value="PH_DOMAIN"/>
    <property type="match status" value="2"/>
</dbReference>
<proteinExistence type="predicted"/>
<dbReference type="SMART" id="SM00295">
    <property type="entry name" value="B41"/>
    <property type="match status" value="1"/>
</dbReference>
<dbReference type="Gene3D" id="1.25.40.530">
    <property type="entry name" value="MyTH4 domain"/>
    <property type="match status" value="1"/>
</dbReference>
<evidence type="ECO:0000259" key="6">
    <source>
        <dbReference type="PROSITE" id="PS50057"/>
    </source>
</evidence>
<dbReference type="Gene3D" id="3.10.20.90">
    <property type="entry name" value="Phosphatidylinositol 3-kinase Catalytic Subunit, Chain A, domain 1"/>
    <property type="match status" value="1"/>
</dbReference>
<evidence type="ECO:0000256" key="4">
    <source>
        <dbReference type="SAM" id="MobiDB-lite"/>
    </source>
</evidence>
<protein>
    <submittedName>
        <fullName evidence="8">Uncharacterized protein</fullName>
    </submittedName>
</protein>
<evidence type="ECO:0000256" key="1">
    <source>
        <dbReference type="ARBA" id="ARBA00022737"/>
    </source>
</evidence>
<dbReference type="InterPro" id="IPR038185">
    <property type="entry name" value="MyTH4_dom_sf"/>
</dbReference>
<dbReference type="PROSITE" id="PS51016">
    <property type="entry name" value="MYTH4"/>
    <property type="match status" value="1"/>
</dbReference>
<reference evidence="8" key="1">
    <citation type="submission" date="2020-10" db="EMBL/GenBank/DDBJ databases">
        <authorList>
            <person name="Kikuchi T."/>
        </authorList>
    </citation>
    <scope>NUCLEOTIDE SEQUENCE</scope>
    <source>
        <strain evidence="8">NKZ352</strain>
    </source>
</reference>
<dbReference type="AlphaFoldDB" id="A0A8S1HUY2"/>
<dbReference type="InterPro" id="IPR019748">
    <property type="entry name" value="FERM_central"/>
</dbReference>
<feature type="domain" description="PH" evidence="5">
    <location>
        <begin position="358"/>
        <end position="458"/>
    </location>
</feature>
<dbReference type="Proteomes" id="UP000835052">
    <property type="component" value="Unassembled WGS sequence"/>
</dbReference>
<dbReference type="Gene3D" id="1.20.80.10">
    <property type="match status" value="1"/>
</dbReference>
<evidence type="ECO:0000313" key="8">
    <source>
        <dbReference type="EMBL" id="CAD6198043.1"/>
    </source>
</evidence>
<feature type="domain" description="PH" evidence="5">
    <location>
        <begin position="473"/>
        <end position="588"/>
    </location>
</feature>
<dbReference type="GO" id="GO:0005856">
    <property type="term" value="C:cytoskeleton"/>
    <property type="evidence" value="ECO:0007669"/>
    <property type="project" value="InterPro"/>
</dbReference>
<dbReference type="InterPro" id="IPR014352">
    <property type="entry name" value="FERM/acyl-CoA-bd_prot_sf"/>
</dbReference>
<dbReference type="SUPFAM" id="SSF47031">
    <property type="entry name" value="Second domain of FERM"/>
    <property type="match status" value="1"/>
</dbReference>
<feature type="region of interest" description="Disordered" evidence="4">
    <location>
        <begin position="272"/>
        <end position="309"/>
    </location>
</feature>
<dbReference type="InterPro" id="IPR035963">
    <property type="entry name" value="FERM_2"/>
</dbReference>
<feature type="domain" description="FERM" evidence="6">
    <location>
        <begin position="785"/>
        <end position="1102"/>
    </location>
</feature>
<keyword evidence="9" id="KW-1185">Reference proteome</keyword>
<name>A0A8S1HUY2_9PELO</name>
<dbReference type="Pfam" id="PF00373">
    <property type="entry name" value="FERM_M"/>
    <property type="match status" value="1"/>
</dbReference>
<organism evidence="8 9">
    <name type="scientific">Caenorhabditis auriculariae</name>
    <dbReference type="NCBI Taxonomy" id="2777116"/>
    <lineage>
        <taxon>Eukaryota</taxon>
        <taxon>Metazoa</taxon>
        <taxon>Ecdysozoa</taxon>
        <taxon>Nematoda</taxon>
        <taxon>Chromadorea</taxon>
        <taxon>Rhabditida</taxon>
        <taxon>Rhabditina</taxon>
        <taxon>Rhabditomorpha</taxon>
        <taxon>Rhabditoidea</taxon>
        <taxon>Rhabditidae</taxon>
        <taxon>Peloderinae</taxon>
        <taxon>Caenorhabditis</taxon>
    </lineage>
</organism>
<dbReference type="PROSITE" id="PS50057">
    <property type="entry name" value="FERM_3"/>
    <property type="match status" value="1"/>
</dbReference>
<dbReference type="PANTHER" id="PTHR22903:SF8">
    <property type="entry name" value="MAX-1A"/>
    <property type="match status" value="1"/>
</dbReference>